<dbReference type="RefSeq" id="WP_091104369.1">
    <property type="nucleotide sequence ID" value="NZ_FMHZ01000002.1"/>
</dbReference>
<dbReference type="AlphaFoldDB" id="A0A1C6VQQ3"/>
<keyword evidence="3" id="KW-1185">Reference proteome</keyword>
<dbReference type="SMART" id="SM00849">
    <property type="entry name" value="Lactamase_B"/>
    <property type="match status" value="1"/>
</dbReference>
<dbReference type="InterPro" id="IPR001279">
    <property type="entry name" value="Metallo-B-lactamas"/>
</dbReference>
<dbReference type="CDD" id="cd07721">
    <property type="entry name" value="yflN-like_MBL-fold"/>
    <property type="match status" value="1"/>
</dbReference>
<evidence type="ECO:0000313" key="2">
    <source>
        <dbReference type="EMBL" id="SCL68434.1"/>
    </source>
</evidence>
<accession>A0A1C6VQQ3</accession>
<sequence length="233" mass="24412">MSSERLRPRLHRIPLGRYQAYLWADEDGATLVDAGPAGSGPAIEAALRGLGLAPTDLRRLVLTHFHDDHAGAAAEVAAWGDVEVVAHAREAPVLRGERPGPPPNFTDFERGLHAQVAAGLPPAPPVRVDREVSDGDVLDFGDGAQVLAVPGHTDGSIAVHLPRHRVLFTGDVAAGHGGEVVFGVFHLDRTRTAAAFRRLAALDSDVACFGHGEPVLTGAGDRLRATAATLAEG</sequence>
<dbReference type="EMBL" id="FMHZ01000002">
    <property type="protein sequence ID" value="SCL68434.1"/>
    <property type="molecule type" value="Genomic_DNA"/>
</dbReference>
<dbReference type="Proteomes" id="UP000199001">
    <property type="component" value="Unassembled WGS sequence"/>
</dbReference>
<dbReference type="Pfam" id="PF00753">
    <property type="entry name" value="Lactamase_B"/>
    <property type="match status" value="1"/>
</dbReference>
<evidence type="ECO:0000313" key="3">
    <source>
        <dbReference type="Proteomes" id="UP000199001"/>
    </source>
</evidence>
<protein>
    <submittedName>
        <fullName evidence="2">Glyoxylase, beta-lactamase superfamily II</fullName>
    </submittedName>
</protein>
<reference evidence="3" key="1">
    <citation type="submission" date="2016-06" db="EMBL/GenBank/DDBJ databases">
        <authorList>
            <person name="Varghese N."/>
            <person name="Submissions Spin"/>
        </authorList>
    </citation>
    <scope>NUCLEOTIDE SEQUENCE [LARGE SCALE GENOMIC DNA]</scope>
    <source>
        <strain evidence="3">DSM 43903</strain>
    </source>
</reference>
<dbReference type="OrthoDB" id="2971563at2"/>
<gene>
    <name evidence="2" type="ORF">GA0070606_4787</name>
</gene>
<dbReference type="STRING" id="47855.GA0070606_4787"/>
<name>A0A1C6VQQ3_9ACTN</name>
<dbReference type="InterPro" id="IPR050855">
    <property type="entry name" value="NDM-1-like"/>
</dbReference>
<dbReference type="SUPFAM" id="SSF56281">
    <property type="entry name" value="Metallo-hydrolase/oxidoreductase"/>
    <property type="match status" value="1"/>
</dbReference>
<organism evidence="2 3">
    <name type="scientific">Micromonospora citrea</name>
    <dbReference type="NCBI Taxonomy" id="47855"/>
    <lineage>
        <taxon>Bacteria</taxon>
        <taxon>Bacillati</taxon>
        <taxon>Actinomycetota</taxon>
        <taxon>Actinomycetes</taxon>
        <taxon>Micromonosporales</taxon>
        <taxon>Micromonosporaceae</taxon>
        <taxon>Micromonospora</taxon>
    </lineage>
</organism>
<dbReference type="PANTHER" id="PTHR42951">
    <property type="entry name" value="METALLO-BETA-LACTAMASE DOMAIN-CONTAINING"/>
    <property type="match status" value="1"/>
</dbReference>
<evidence type="ECO:0000259" key="1">
    <source>
        <dbReference type="SMART" id="SM00849"/>
    </source>
</evidence>
<dbReference type="Gene3D" id="3.60.15.10">
    <property type="entry name" value="Ribonuclease Z/Hydroxyacylglutathione hydrolase-like"/>
    <property type="match status" value="1"/>
</dbReference>
<proteinExistence type="predicted"/>
<dbReference type="InterPro" id="IPR036866">
    <property type="entry name" value="RibonucZ/Hydroxyglut_hydro"/>
</dbReference>
<feature type="domain" description="Metallo-beta-lactamase" evidence="1">
    <location>
        <begin position="17"/>
        <end position="211"/>
    </location>
</feature>